<evidence type="ECO:0000313" key="2">
    <source>
        <dbReference type="Proteomes" id="UP001152604"/>
    </source>
</evidence>
<keyword evidence="2" id="KW-1185">Reference proteome</keyword>
<reference evidence="1" key="1">
    <citation type="submission" date="2022-03" db="EMBL/GenBank/DDBJ databases">
        <authorList>
            <person name="Brunel B."/>
        </authorList>
    </citation>
    <scope>NUCLEOTIDE SEQUENCE</scope>
    <source>
        <strain evidence="1">STM4922sample</strain>
    </source>
</reference>
<accession>A0ABM9DEJ8</accession>
<dbReference type="Proteomes" id="UP001152604">
    <property type="component" value="Unassembled WGS sequence"/>
</dbReference>
<sequence>MPNAAYSTLCASISSHNSLDGTKSCRLRSEASAVAATVDETTALLEWTSTARRLIFDVVATPLRSMAEKSGVAGTVARGFAPSCQDA</sequence>
<proteinExistence type="predicted"/>
<protein>
    <submittedName>
        <fullName evidence="1">Uncharacterized protein</fullName>
    </submittedName>
</protein>
<evidence type="ECO:0000313" key="1">
    <source>
        <dbReference type="EMBL" id="CAH2394140.1"/>
    </source>
</evidence>
<organism evidence="1 2">
    <name type="scientific">Mesorhizobium ventifaucium</name>
    <dbReference type="NCBI Taxonomy" id="666020"/>
    <lineage>
        <taxon>Bacteria</taxon>
        <taxon>Pseudomonadati</taxon>
        <taxon>Pseudomonadota</taxon>
        <taxon>Alphaproteobacteria</taxon>
        <taxon>Hyphomicrobiales</taxon>
        <taxon>Phyllobacteriaceae</taxon>
        <taxon>Mesorhizobium</taxon>
    </lineage>
</organism>
<name>A0ABM9DEJ8_9HYPH</name>
<gene>
    <name evidence="1" type="ORF">MES4922_10053</name>
</gene>
<dbReference type="EMBL" id="CAKXZS010000001">
    <property type="protein sequence ID" value="CAH2394140.1"/>
    <property type="molecule type" value="Genomic_DNA"/>
</dbReference>
<comment type="caution">
    <text evidence="1">The sequence shown here is derived from an EMBL/GenBank/DDBJ whole genome shotgun (WGS) entry which is preliminary data.</text>
</comment>